<dbReference type="SUPFAM" id="SSF56235">
    <property type="entry name" value="N-terminal nucleophile aminohydrolases (Ntn hydrolases)"/>
    <property type="match status" value="1"/>
</dbReference>
<comment type="catalytic activity">
    <reaction evidence="1 9">
        <text>Cleavage of peptide bonds with very broad specificity.</text>
        <dbReference type="EC" id="3.4.25.1"/>
    </reaction>
</comment>
<evidence type="ECO:0000256" key="10">
    <source>
        <dbReference type="PIRSR" id="PIRSR600243-1"/>
    </source>
</evidence>
<feature type="chain" id="PRO_5028540992" description="Proteasome subunit beta" evidence="9">
    <location>
        <begin position="23"/>
        <end position="208"/>
    </location>
</feature>
<evidence type="ECO:0000256" key="1">
    <source>
        <dbReference type="ARBA" id="ARBA00001198"/>
    </source>
</evidence>
<comment type="caution">
    <text evidence="11">The sequence shown here is derived from an EMBL/GenBank/DDBJ whole genome shotgun (WGS) entry which is preliminary data.</text>
</comment>
<dbReference type="PANTHER" id="PTHR32194">
    <property type="entry name" value="METALLOPROTEASE TLDD"/>
    <property type="match status" value="1"/>
</dbReference>
<dbReference type="HAMAP" id="MF_02113_A">
    <property type="entry name" value="Proteasome_B_A"/>
    <property type="match status" value="1"/>
</dbReference>
<evidence type="ECO:0000256" key="5">
    <source>
        <dbReference type="ARBA" id="ARBA00022801"/>
    </source>
</evidence>
<dbReference type="PROSITE" id="PS51476">
    <property type="entry name" value="PROTEASOME_BETA_2"/>
    <property type="match status" value="1"/>
</dbReference>
<dbReference type="InterPro" id="IPR029055">
    <property type="entry name" value="Ntn_hydrolases_N"/>
</dbReference>
<evidence type="ECO:0000256" key="7">
    <source>
        <dbReference type="ARBA" id="ARBA00022942"/>
    </source>
</evidence>
<keyword evidence="7 9" id="KW-0647">Proteasome</keyword>
<gene>
    <name evidence="9" type="primary">psmB</name>
    <name evidence="11" type="ORF">ENM11_05945</name>
</gene>
<dbReference type="PANTHER" id="PTHR32194:SF0">
    <property type="entry name" value="ATP-DEPENDENT PROTEASE SUBUNIT HSLV"/>
    <property type="match status" value="1"/>
</dbReference>
<dbReference type="EMBL" id="DRWN01000050">
    <property type="protein sequence ID" value="HHK68677.1"/>
    <property type="molecule type" value="Genomic_DNA"/>
</dbReference>
<keyword evidence="6 9" id="KW-0068">Autocatalytic cleavage</keyword>
<dbReference type="InterPro" id="IPR023333">
    <property type="entry name" value="Proteasome_suB-type"/>
</dbReference>
<comment type="similarity">
    <text evidence="9">Belongs to the peptidase T1B family.</text>
</comment>
<comment type="function">
    <text evidence="9">Component of the proteasome core, a large protease complex with broad specificity involved in protein degradation.</text>
</comment>
<evidence type="ECO:0000256" key="2">
    <source>
        <dbReference type="ARBA" id="ARBA00022490"/>
    </source>
</evidence>
<dbReference type="InterPro" id="IPR001353">
    <property type="entry name" value="Proteasome_sua/b"/>
</dbReference>
<dbReference type="GO" id="GO:0004298">
    <property type="term" value="F:threonine-type endopeptidase activity"/>
    <property type="evidence" value="ECO:0007669"/>
    <property type="project" value="UniProtKB-UniRule"/>
</dbReference>
<comment type="activity regulation">
    <text evidence="9">The formation of the proteasomal ATPase PAN-20S proteasome complex, via the docking of the C-termini of PAN into the intersubunit pockets in the alpha-rings, triggers opening of the gate for substrate entry. Interconversion between the open-gate and close-gate conformations leads to a dynamic regulation of the 20S proteasome proteolysis activity.</text>
</comment>
<comment type="subunit">
    <text evidence="9">The 20S proteasome core is composed of 14 alpha and 14 beta subunits that assemble into four stacked heptameric rings, resulting in a barrel-shaped structure. The two inner rings, each composed of seven catalytic beta subunits, are sandwiched by two outer rings, each composed of seven alpha subunits. The catalytic chamber with the active sites is on the inside of the barrel. Has a gated structure, the ends of the cylinder being occluded by the N-termini of the alpha-subunits. Is capped at one or both ends by the proteasome regulatory ATPase, PAN.</text>
</comment>
<evidence type="ECO:0000256" key="4">
    <source>
        <dbReference type="ARBA" id="ARBA00022698"/>
    </source>
</evidence>
<dbReference type="InterPro" id="IPR019983">
    <property type="entry name" value="Pept_T1A_Psome_bsu_arc"/>
</dbReference>
<feature type="propeptide" id="PRO_5028540991" description="Removed in mature form; by autocatalysis" evidence="9">
    <location>
        <begin position="1"/>
        <end position="22"/>
    </location>
</feature>
<dbReference type="AlphaFoldDB" id="A0A7C5L7R4"/>
<keyword evidence="8 9" id="KW-0865">Zymogen</keyword>
<dbReference type="GO" id="GO:0010498">
    <property type="term" value="P:proteasomal protein catabolic process"/>
    <property type="evidence" value="ECO:0007669"/>
    <property type="project" value="UniProtKB-UniRule"/>
</dbReference>
<name>A0A7C5L7R4_CALS0</name>
<dbReference type="InterPro" id="IPR000243">
    <property type="entry name" value="Pept_T1A_subB"/>
</dbReference>
<evidence type="ECO:0000256" key="3">
    <source>
        <dbReference type="ARBA" id="ARBA00022670"/>
    </source>
</evidence>
<dbReference type="PROSITE" id="PS00854">
    <property type="entry name" value="PROTEASOME_BETA_1"/>
    <property type="match status" value="1"/>
</dbReference>
<evidence type="ECO:0000256" key="6">
    <source>
        <dbReference type="ARBA" id="ARBA00022813"/>
    </source>
</evidence>
<reference evidence="11" key="1">
    <citation type="journal article" date="2020" name="mSystems">
        <title>Genome- and Community-Level Interaction Insights into Carbon Utilization and Element Cycling Functions of Hydrothermarchaeota in Hydrothermal Sediment.</title>
        <authorList>
            <person name="Zhou Z."/>
            <person name="Liu Y."/>
            <person name="Xu W."/>
            <person name="Pan J."/>
            <person name="Luo Z.H."/>
            <person name="Li M."/>
        </authorList>
    </citation>
    <scope>NUCLEOTIDE SEQUENCE [LARGE SCALE GENOMIC DNA]</scope>
    <source>
        <strain evidence="11">SpSt-1056</strain>
    </source>
</reference>
<dbReference type="InterPro" id="IPR016050">
    <property type="entry name" value="Proteasome_bsu_CS"/>
</dbReference>
<accession>A0A7C5L7R4</accession>
<evidence type="ECO:0000256" key="9">
    <source>
        <dbReference type="HAMAP-Rule" id="MF_02113"/>
    </source>
</evidence>
<comment type="subcellular location">
    <subcellularLocation>
        <location evidence="9">Cytoplasm</location>
    </subcellularLocation>
</comment>
<organism evidence="11">
    <name type="scientific">Caldiarchaeum subterraneum</name>
    <dbReference type="NCBI Taxonomy" id="311458"/>
    <lineage>
        <taxon>Archaea</taxon>
        <taxon>Nitrososphaerota</taxon>
        <taxon>Candidatus Caldarchaeales</taxon>
        <taxon>Candidatus Caldarchaeaceae</taxon>
        <taxon>Candidatus Caldarchaeum</taxon>
    </lineage>
</organism>
<evidence type="ECO:0000256" key="8">
    <source>
        <dbReference type="ARBA" id="ARBA00023145"/>
    </source>
</evidence>
<dbReference type="PRINTS" id="PR00141">
    <property type="entry name" value="PROTEASOME"/>
</dbReference>
<proteinExistence type="inferred from homology"/>
<evidence type="ECO:0000313" key="11">
    <source>
        <dbReference type="EMBL" id="HHK68677.1"/>
    </source>
</evidence>
<dbReference type="Pfam" id="PF00227">
    <property type="entry name" value="Proteasome"/>
    <property type="match status" value="1"/>
</dbReference>
<dbReference type="GO" id="GO:0005737">
    <property type="term" value="C:cytoplasm"/>
    <property type="evidence" value="ECO:0007669"/>
    <property type="project" value="UniProtKB-SubCell"/>
</dbReference>
<sequence>MTDFAVKQSLNPSKIHYLRENMTTIVGLKAVDGVVLASDRRASKGFFIASKTTQKIMKVDDSLAVAVAGLLSDAVYLVNVVRAERKLIALKRGYPLSVAESSKLIANLFYSGMRNYIPYFAELIVAGVDDEGPHVFSSDMSGSMVAEDFVSSGSGSPVAYGVLESLYTPNLRLEEARSIAVKAVEAAMQRDLGSGNGVDVLAIPVKGG</sequence>
<keyword evidence="3 9" id="KW-0645">Protease</keyword>
<keyword evidence="5 9" id="KW-0378">Hydrolase</keyword>
<keyword evidence="4 9" id="KW-0888">Threonine protease</keyword>
<dbReference type="Gene3D" id="3.60.20.10">
    <property type="entry name" value="Glutamine Phosphoribosylpyrophosphate, subunit 1, domain 1"/>
    <property type="match status" value="1"/>
</dbReference>
<feature type="active site" description="Nucleophile" evidence="9 10">
    <location>
        <position position="23"/>
    </location>
</feature>
<dbReference type="EC" id="3.4.25.1" evidence="9"/>
<dbReference type="GO" id="GO:0019774">
    <property type="term" value="C:proteasome core complex, beta-subunit complex"/>
    <property type="evidence" value="ECO:0007669"/>
    <property type="project" value="UniProtKB-UniRule"/>
</dbReference>
<keyword evidence="2 9" id="KW-0963">Cytoplasm</keyword>
<protein>
    <recommendedName>
        <fullName evidence="9">Proteasome subunit beta</fullName>
        <ecNumber evidence="9">3.4.25.1</ecNumber>
    </recommendedName>
    <alternativeName>
        <fullName evidence="9">20S proteasome beta subunit</fullName>
    </alternativeName>
    <alternativeName>
        <fullName evidence="9">Proteasome core protein PsmB</fullName>
    </alternativeName>
</protein>